<evidence type="ECO:0000256" key="3">
    <source>
        <dbReference type="ARBA" id="ARBA00023163"/>
    </source>
</evidence>
<evidence type="ECO:0000256" key="4">
    <source>
        <dbReference type="PROSITE-ProRule" id="PRU00335"/>
    </source>
</evidence>
<proteinExistence type="predicted"/>
<dbReference type="GO" id="GO:0003700">
    <property type="term" value="F:DNA-binding transcription factor activity"/>
    <property type="evidence" value="ECO:0007669"/>
    <property type="project" value="TreeGrafter"/>
</dbReference>
<keyword evidence="3" id="KW-0804">Transcription</keyword>
<dbReference type="PANTHER" id="PTHR30055:SF234">
    <property type="entry name" value="HTH-TYPE TRANSCRIPTIONAL REGULATOR BETI"/>
    <property type="match status" value="1"/>
</dbReference>
<evidence type="ECO:0000256" key="1">
    <source>
        <dbReference type="ARBA" id="ARBA00023015"/>
    </source>
</evidence>
<dbReference type="InterPro" id="IPR050109">
    <property type="entry name" value="HTH-type_TetR-like_transc_reg"/>
</dbReference>
<evidence type="ECO:0000313" key="7">
    <source>
        <dbReference type="EMBL" id="CDQ46524.1"/>
    </source>
</evidence>
<evidence type="ECO:0000259" key="6">
    <source>
        <dbReference type="PROSITE" id="PS50977"/>
    </source>
</evidence>
<dbReference type="PROSITE" id="PS50977">
    <property type="entry name" value="HTH_TETR_2"/>
    <property type="match status" value="1"/>
</dbReference>
<dbReference type="EMBL" id="LK021341">
    <property type="protein sequence ID" value="CDQ46524.1"/>
    <property type="molecule type" value="Genomic_DNA"/>
</dbReference>
<dbReference type="Proteomes" id="UP000028864">
    <property type="component" value="Unassembled WGS sequence"/>
</dbReference>
<dbReference type="PANTHER" id="PTHR30055">
    <property type="entry name" value="HTH-TYPE TRANSCRIPTIONAL REGULATOR RUTR"/>
    <property type="match status" value="1"/>
</dbReference>
<dbReference type="InterPro" id="IPR009057">
    <property type="entry name" value="Homeodomain-like_sf"/>
</dbReference>
<feature type="coiled-coil region" evidence="5">
    <location>
        <begin position="63"/>
        <end position="90"/>
    </location>
</feature>
<dbReference type="PRINTS" id="PR00455">
    <property type="entry name" value="HTHTETR"/>
</dbReference>
<feature type="DNA-binding region" description="H-T-H motif" evidence="4">
    <location>
        <begin position="36"/>
        <end position="55"/>
    </location>
</feature>
<dbReference type="InterPro" id="IPR001647">
    <property type="entry name" value="HTH_TetR"/>
</dbReference>
<dbReference type="Gene3D" id="1.10.357.10">
    <property type="entry name" value="Tetracycline Repressor, domain 2"/>
    <property type="match status" value="1"/>
</dbReference>
<dbReference type="SUPFAM" id="SSF46689">
    <property type="entry name" value="Homeodomain-like"/>
    <property type="match status" value="1"/>
</dbReference>
<accession>A0AAV2WQ73</accession>
<reference evidence="7" key="1">
    <citation type="submission" date="2014-05" db="EMBL/GenBank/DDBJ databases">
        <authorList>
            <person name="Urmite Genomes"/>
        </authorList>
    </citation>
    <scope>NUCLEOTIDE SEQUENCE</scope>
    <source>
        <strain evidence="7">DSM 44074</strain>
    </source>
</reference>
<sequence>MSTAGRLAHTHYSAAQKRIIAASLDLFNAHGVSDTSLQMIADAIGVTKAAVYHQFKSKGEVVIAVAQTELLALQDAVDAAEAEIDQVTAREVLLRRVVEMAVARRHLAGALQFDPVVVRLLAEHPPFAEFIERLYGVLLGGTLSVEARVHAAVMSGALGAAGTSPLVSDVDDDTLRSQILTVARRILDLPAA</sequence>
<gene>
    <name evidence="7" type="ORF">BN1047_04433</name>
</gene>
<keyword evidence="2 4" id="KW-0238">DNA-binding</keyword>
<feature type="domain" description="HTH tetR-type" evidence="6">
    <location>
        <begin position="13"/>
        <end position="73"/>
    </location>
</feature>
<evidence type="ECO:0000256" key="2">
    <source>
        <dbReference type="ARBA" id="ARBA00023125"/>
    </source>
</evidence>
<organism evidence="7 8">
    <name type="scientific">Mycolicibacterium neoaurum</name>
    <name type="common">Mycobacterium neoaurum</name>
    <dbReference type="NCBI Taxonomy" id="1795"/>
    <lineage>
        <taxon>Bacteria</taxon>
        <taxon>Bacillati</taxon>
        <taxon>Actinomycetota</taxon>
        <taxon>Actinomycetes</taxon>
        <taxon>Mycobacteriales</taxon>
        <taxon>Mycobacteriaceae</taxon>
        <taxon>Mycolicibacterium</taxon>
    </lineage>
</organism>
<reference evidence="7" key="2">
    <citation type="submission" date="2015-09" db="EMBL/GenBank/DDBJ databases">
        <title>Draft genome sequence of Mycobacterium neoaurum DSM 44074.</title>
        <authorList>
            <person name="Croce O."/>
            <person name="Robert C."/>
            <person name="Raoult D."/>
            <person name="Drancourt M."/>
        </authorList>
    </citation>
    <scope>NUCLEOTIDE SEQUENCE</scope>
    <source>
        <strain evidence="7">DSM 44074</strain>
    </source>
</reference>
<name>A0AAV2WQ73_MYCNE</name>
<dbReference type="Pfam" id="PF00440">
    <property type="entry name" value="TetR_N"/>
    <property type="match status" value="1"/>
</dbReference>
<keyword evidence="1" id="KW-0805">Transcription regulation</keyword>
<keyword evidence="5" id="KW-0175">Coiled coil</keyword>
<dbReference type="GO" id="GO:0000976">
    <property type="term" value="F:transcription cis-regulatory region binding"/>
    <property type="evidence" value="ECO:0007669"/>
    <property type="project" value="TreeGrafter"/>
</dbReference>
<evidence type="ECO:0000313" key="8">
    <source>
        <dbReference type="Proteomes" id="UP000028864"/>
    </source>
</evidence>
<dbReference type="AlphaFoldDB" id="A0AAV2WQ73"/>
<evidence type="ECO:0000256" key="5">
    <source>
        <dbReference type="SAM" id="Coils"/>
    </source>
</evidence>
<protein>
    <submittedName>
        <fullName evidence="7">TetR family transcriptional regulator</fullName>
    </submittedName>
</protein>
<dbReference type="RefSeq" id="WP_030137300.1">
    <property type="nucleotide sequence ID" value="NZ_LK021341.1"/>
</dbReference>